<evidence type="ECO:0000256" key="4">
    <source>
        <dbReference type="ARBA" id="ARBA00022692"/>
    </source>
</evidence>
<keyword evidence="6 7" id="KW-0472">Membrane</keyword>
<comment type="catalytic activity">
    <reaction evidence="7 8">
        <text>a quinone + NADH + 5 H(+)(in) = a quinol + NAD(+) + 4 H(+)(out)</text>
        <dbReference type="Rhea" id="RHEA:57888"/>
        <dbReference type="ChEBI" id="CHEBI:15378"/>
        <dbReference type="ChEBI" id="CHEBI:24646"/>
        <dbReference type="ChEBI" id="CHEBI:57540"/>
        <dbReference type="ChEBI" id="CHEBI:57945"/>
        <dbReference type="ChEBI" id="CHEBI:132124"/>
    </reaction>
</comment>
<dbReference type="PANTHER" id="PTHR11058">
    <property type="entry name" value="NADH-UBIQUINONE OXIDOREDUCTASE CHAIN 3"/>
    <property type="match status" value="1"/>
</dbReference>
<reference evidence="9 10" key="1">
    <citation type="submission" date="2021-05" db="EMBL/GenBank/DDBJ databases">
        <title>A Polyphasic approach of four new species of the genus Ohtaekwangia: Ohtaekwangia histidinii sp. nov., Ohtaekwangia cretensis sp. nov., Ohtaekwangia indiensis sp. nov., Ohtaekwangia reichenbachii sp. nov. from diverse environment.</title>
        <authorList>
            <person name="Octaviana S."/>
        </authorList>
    </citation>
    <scope>NUCLEOTIDE SEQUENCE [LARGE SCALE GENOMIC DNA]</scope>
    <source>
        <strain evidence="9 10">PWU4</strain>
    </source>
</reference>
<comment type="similarity">
    <text evidence="2 7 8">Belongs to the complex I subunit 3 family.</text>
</comment>
<dbReference type="PANTHER" id="PTHR11058:SF9">
    <property type="entry name" value="NADH-UBIQUINONE OXIDOREDUCTASE CHAIN 3"/>
    <property type="match status" value="1"/>
</dbReference>
<gene>
    <name evidence="9" type="primary">ndhC</name>
    <name evidence="7" type="synonym">nuoA</name>
    <name evidence="9" type="ORF">KK083_19510</name>
</gene>
<comment type="caution">
    <text evidence="9">The sequence shown here is derived from an EMBL/GenBank/DDBJ whole genome shotgun (WGS) entry which is preliminary data.</text>
</comment>
<dbReference type="GO" id="GO:0048038">
    <property type="term" value="F:quinone binding"/>
    <property type="evidence" value="ECO:0007669"/>
    <property type="project" value="UniProtKB-KW"/>
</dbReference>
<dbReference type="RefSeq" id="WP_254166537.1">
    <property type="nucleotide sequence ID" value="NZ_JAHESF010000021.1"/>
</dbReference>
<evidence type="ECO:0000256" key="5">
    <source>
        <dbReference type="ARBA" id="ARBA00022989"/>
    </source>
</evidence>
<dbReference type="Proteomes" id="UP001319200">
    <property type="component" value="Unassembled WGS sequence"/>
</dbReference>
<keyword evidence="3 7" id="KW-0813">Transport</keyword>
<keyword evidence="10" id="KW-1185">Reference proteome</keyword>
<feature type="transmembrane region" description="Helical" evidence="7">
    <location>
        <begin position="7"/>
        <end position="31"/>
    </location>
</feature>
<sequence>MSTDQQYISAFGEVLLFIIGGIIFVVGGLIASRLIRPNRPNAEKLATYESGEEPISTAWTQFNVRFYIIALIFLLFEVEIVLLFPWTTVFAKKELIEQTNGRWGWFAVTEAVIFIVVLGLGLAYAWVNGFLDWIKPDPQPTEYKSPVPRTLYDKINEQYAGGPKPKADDKL</sequence>
<evidence type="ECO:0000256" key="7">
    <source>
        <dbReference type="HAMAP-Rule" id="MF_01394"/>
    </source>
</evidence>
<keyword evidence="7 8" id="KW-0520">NAD</keyword>
<dbReference type="HAMAP" id="MF_01394">
    <property type="entry name" value="NDH1_NuoA"/>
    <property type="match status" value="1"/>
</dbReference>
<organism evidence="9 10">
    <name type="scientific">Chryseosolibacter histidini</name>
    <dbReference type="NCBI Taxonomy" id="2782349"/>
    <lineage>
        <taxon>Bacteria</taxon>
        <taxon>Pseudomonadati</taxon>
        <taxon>Bacteroidota</taxon>
        <taxon>Cytophagia</taxon>
        <taxon>Cytophagales</taxon>
        <taxon>Chryseotaleaceae</taxon>
        <taxon>Chryseosolibacter</taxon>
    </lineage>
</organism>
<keyword evidence="7 8" id="KW-0874">Quinone</keyword>
<dbReference type="GO" id="GO:0008137">
    <property type="term" value="F:NADH dehydrogenase (ubiquinone) activity"/>
    <property type="evidence" value="ECO:0007669"/>
    <property type="project" value="InterPro"/>
</dbReference>
<evidence type="ECO:0000256" key="8">
    <source>
        <dbReference type="RuleBase" id="RU003639"/>
    </source>
</evidence>
<name>A0AAP2DPZ0_9BACT</name>
<evidence type="ECO:0000256" key="2">
    <source>
        <dbReference type="ARBA" id="ARBA00008472"/>
    </source>
</evidence>
<dbReference type="InterPro" id="IPR000440">
    <property type="entry name" value="NADH_UbQ/plastoQ_OxRdtase_su3"/>
</dbReference>
<dbReference type="GO" id="GO:0030964">
    <property type="term" value="C:NADH dehydrogenase complex"/>
    <property type="evidence" value="ECO:0007669"/>
    <property type="project" value="TreeGrafter"/>
</dbReference>
<feature type="transmembrane region" description="Helical" evidence="7">
    <location>
        <begin position="66"/>
        <end position="91"/>
    </location>
</feature>
<evidence type="ECO:0000313" key="10">
    <source>
        <dbReference type="Proteomes" id="UP001319200"/>
    </source>
</evidence>
<evidence type="ECO:0000256" key="6">
    <source>
        <dbReference type="ARBA" id="ARBA00023136"/>
    </source>
</evidence>
<protein>
    <recommendedName>
        <fullName evidence="7">NADH-quinone oxidoreductase subunit A</fullName>
        <ecNumber evidence="7">7.1.1.-</ecNumber>
    </recommendedName>
    <alternativeName>
        <fullName evidence="7">NADH dehydrogenase I subunit A</fullName>
    </alternativeName>
    <alternativeName>
        <fullName evidence="7">NDH-1 subunit A</fullName>
    </alternativeName>
    <alternativeName>
        <fullName evidence="7">NUO1</fullName>
    </alternativeName>
</protein>
<comment type="subcellular location">
    <subcellularLocation>
        <location evidence="7 8">Cell membrane</location>
        <topology evidence="7 8">Multi-pass membrane protein</topology>
    </subcellularLocation>
    <subcellularLocation>
        <location evidence="1">Membrane</location>
        <topology evidence="1">Multi-pass membrane protein</topology>
    </subcellularLocation>
</comment>
<evidence type="ECO:0000256" key="1">
    <source>
        <dbReference type="ARBA" id="ARBA00004141"/>
    </source>
</evidence>
<keyword evidence="4 7" id="KW-0812">Transmembrane</keyword>
<dbReference type="EMBL" id="JAHESF010000021">
    <property type="protein sequence ID" value="MBT1699092.1"/>
    <property type="molecule type" value="Genomic_DNA"/>
</dbReference>
<dbReference type="EC" id="7.1.1.-" evidence="7"/>
<evidence type="ECO:0000313" key="9">
    <source>
        <dbReference type="EMBL" id="MBT1699092.1"/>
    </source>
</evidence>
<dbReference type="InterPro" id="IPR038430">
    <property type="entry name" value="NDAH_ubi_oxred_su3_sf"/>
</dbReference>
<evidence type="ECO:0000256" key="3">
    <source>
        <dbReference type="ARBA" id="ARBA00022448"/>
    </source>
</evidence>
<proteinExistence type="inferred from homology"/>
<dbReference type="Gene3D" id="1.20.58.1610">
    <property type="entry name" value="NADH:ubiquinone/plastoquinone oxidoreductase, chain 3"/>
    <property type="match status" value="1"/>
</dbReference>
<comment type="function">
    <text evidence="7">NDH-1 shuttles electrons from NADH, via FMN and iron-sulfur (Fe-S) centers, to quinones in the respiratory chain. The immediate electron acceptor for the enzyme in this species is believed to be a menaquinone. Couples the redox reaction to proton translocation (for every two electrons transferred, four hydrogen ions are translocated across the cytoplasmic membrane), and thus conserves the redox energy in a proton gradient.</text>
</comment>
<comment type="subunit">
    <text evidence="7">NDH-1 is composed of 14 different subunits. Subunits NuoA, H, J, K, L, M, N constitute the membrane sector of the complex.</text>
</comment>
<keyword evidence="9" id="KW-0560">Oxidoreductase</keyword>
<keyword evidence="7" id="KW-1278">Translocase</keyword>
<dbReference type="InterPro" id="IPR023043">
    <property type="entry name" value="NAD(P)H_OxRDtase_bac/plastid"/>
</dbReference>
<dbReference type="AlphaFoldDB" id="A0AAP2DPZ0"/>
<keyword evidence="5 7" id="KW-1133">Transmembrane helix</keyword>
<dbReference type="Pfam" id="PF00507">
    <property type="entry name" value="Oxidored_q4"/>
    <property type="match status" value="1"/>
</dbReference>
<feature type="transmembrane region" description="Helical" evidence="7">
    <location>
        <begin position="103"/>
        <end position="127"/>
    </location>
</feature>
<dbReference type="GO" id="GO:0005886">
    <property type="term" value="C:plasma membrane"/>
    <property type="evidence" value="ECO:0007669"/>
    <property type="project" value="UniProtKB-SubCell"/>
</dbReference>
<dbReference type="GO" id="GO:0050136">
    <property type="term" value="F:NADH dehydrogenase (quinone) (non-electrogenic) activity"/>
    <property type="evidence" value="ECO:0007669"/>
    <property type="project" value="UniProtKB-UniRule"/>
</dbReference>
<keyword evidence="7" id="KW-1003">Cell membrane</keyword>
<accession>A0AAP2DPZ0</accession>